<dbReference type="PANTHER" id="PTHR22599">
    <property type="entry name" value="MPS ONE BINDER KINASE ACTIVATOR-LIKE MOB"/>
    <property type="match status" value="1"/>
</dbReference>
<dbReference type="Gene3D" id="1.20.140.30">
    <property type="entry name" value="MOB kinase activator"/>
    <property type="match status" value="1"/>
</dbReference>
<dbReference type="Proteomes" id="UP001642409">
    <property type="component" value="Unassembled WGS sequence"/>
</dbReference>
<accession>A0AA86UVI6</accession>
<sequence>MFKSRLATVISTKGVPASLTQLASIQIPDMAEIEELISCPSDSDINDFIAYNLCQFVEDIEAFVMFIKTECCEQECCKVMNAGPGNKYLWQQGTAQPVEISSTEYCAKLLSWITEQLNNRAMFPIDEGQAYPKDFIKQVKVLFRRLFRVYMHIYHCHLTLVKKNGLEQKLQYCIKIYVEFMKKHKLCEDTDFDPIKPLLQMM</sequence>
<reference evidence="2 4" key="2">
    <citation type="submission" date="2024-07" db="EMBL/GenBank/DDBJ databases">
        <authorList>
            <person name="Akdeniz Z."/>
        </authorList>
    </citation>
    <scope>NUCLEOTIDE SEQUENCE [LARGE SCALE GENOMIC DNA]</scope>
</reference>
<dbReference type="SMART" id="SM01388">
    <property type="entry name" value="Mob1_phocein"/>
    <property type="match status" value="1"/>
</dbReference>
<dbReference type="InterPro" id="IPR036703">
    <property type="entry name" value="MOB_kinase_act_sf"/>
</dbReference>
<evidence type="ECO:0000313" key="1">
    <source>
        <dbReference type="EMBL" id="CAI9966326.1"/>
    </source>
</evidence>
<proteinExistence type="predicted"/>
<evidence type="ECO:0000313" key="2">
    <source>
        <dbReference type="EMBL" id="CAL6086553.1"/>
    </source>
</evidence>
<dbReference type="EMBL" id="CAXDID020000432">
    <property type="protein sequence ID" value="CAL6091029.1"/>
    <property type="molecule type" value="Genomic_DNA"/>
</dbReference>
<dbReference type="SUPFAM" id="SSF101152">
    <property type="entry name" value="Mob1/phocein"/>
    <property type="match status" value="1"/>
</dbReference>
<protein>
    <submittedName>
        <fullName evidence="1">Mob1-like protein</fullName>
    </submittedName>
    <submittedName>
        <fullName evidence="2">Mob1-like_protein</fullName>
    </submittedName>
</protein>
<evidence type="ECO:0000313" key="3">
    <source>
        <dbReference type="EMBL" id="CAL6091029.1"/>
    </source>
</evidence>
<dbReference type="EMBL" id="CAXDID020000394">
    <property type="protein sequence ID" value="CAL6086553.1"/>
    <property type="molecule type" value="Genomic_DNA"/>
</dbReference>
<dbReference type="EMBL" id="CATOUU010001005">
    <property type="protein sequence ID" value="CAI9966326.1"/>
    <property type="molecule type" value="Genomic_DNA"/>
</dbReference>
<keyword evidence="4" id="KW-1185">Reference proteome</keyword>
<name>A0AA86UVI6_9EUKA</name>
<dbReference type="Pfam" id="PF03637">
    <property type="entry name" value="Mob1_phocein"/>
    <property type="match status" value="1"/>
</dbReference>
<dbReference type="InterPro" id="IPR005301">
    <property type="entry name" value="MOB_kinase_act_fam"/>
</dbReference>
<dbReference type="AlphaFoldDB" id="A0AA86UVI6"/>
<comment type="caution">
    <text evidence="1">The sequence shown here is derived from an EMBL/GenBank/DDBJ whole genome shotgun (WGS) entry which is preliminary data.</text>
</comment>
<gene>
    <name evidence="1" type="ORF">HINF_LOCUS53971</name>
    <name evidence="2" type="ORF">HINF_LOCUS63221</name>
    <name evidence="3" type="ORF">HINF_LOCUS65591</name>
</gene>
<reference evidence="1" key="1">
    <citation type="submission" date="2023-06" db="EMBL/GenBank/DDBJ databases">
        <authorList>
            <person name="Kurt Z."/>
        </authorList>
    </citation>
    <scope>NUCLEOTIDE SEQUENCE</scope>
</reference>
<organism evidence="1">
    <name type="scientific">Hexamita inflata</name>
    <dbReference type="NCBI Taxonomy" id="28002"/>
    <lineage>
        <taxon>Eukaryota</taxon>
        <taxon>Metamonada</taxon>
        <taxon>Diplomonadida</taxon>
        <taxon>Hexamitidae</taxon>
        <taxon>Hexamitinae</taxon>
        <taxon>Hexamita</taxon>
    </lineage>
</organism>
<evidence type="ECO:0000313" key="4">
    <source>
        <dbReference type="Proteomes" id="UP001642409"/>
    </source>
</evidence>